<dbReference type="PANTHER" id="PTHR43220:SF7">
    <property type="entry name" value="SNARE ASSOCIATED GOLGI PROTEIN FAMILY"/>
    <property type="match status" value="1"/>
</dbReference>
<feature type="transmembrane region" description="Helical" evidence="5">
    <location>
        <begin position="12"/>
        <end position="31"/>
    </location>
</feature>
<evidence type="ECO:0000313" key="6">
    <source>
        <dbReference type="EMBL" id="KAA3475826.1"/>
    </source>
</evidence>
<dbReference type="Proteomes" id="UP000325315">
    <property type="component" value="Unassembled WGS sequence"/>
</dbReference>
<feature type="transmembrane region" description="Helical" evidence="5">
    <location>
        <begin position="51"/>
        <end position="70"/>
    </location>
</feature>
<accession>A0A5B6W396</accession>
<comment type="subcellular location">
    <subcellularLocation>
        <location evidence="1">Membrane</location>
        <topology evidence="1">Multi-pass membrane protein</topology>
    </subcellularLocation>
</comment>
<comment type="caution">
    <text evidence="6">The sequence shown here is derived from an EMBL/GenBank/DDBJ whole genome shotgun (WGS) entry which is preliminary data.</text>
</comment>
<organism evidence="6 7">
    <name type="scientific">Gossypium australe</name>
    <dbReference type="NCBI Taxonomy" id="47621"/>
    <lineage>
        <taxon>Eukaryota</taxon>
        <taxon>Viridiplantae</taxon>
        <taxon>Streptophyta</taxon>
        <taxon>Embryophyta</taxon>
        <taxon>Tracheophyta</taxon>
        <taxon>Spermatophyta</taxon>
        <taxon>Magnoliopsida</taxon>
        <taxon>eudicotyledons</taxon>
        <taxon>Gunneridae</taxon>
        <taxon>Pentapetalae</taxon>
        <taxon>rosids</taxon>
        <taxon>malvids</taxon>
        <taxon>Malvales</taxon>
        <taxon>Malvaceae</taxon>
        <taxon>Malvoideae</taxon>
        <taxon>Gossypium</taxon>
    </lineage>
</organism>
<dbReference type="InterPro" id="IPR045014">
    <property type="entry name" value="TM41A/B"/>
</dbReference>
<dbReference type="GO" id="GO:0000045">
    <property type="term" value="P:autophagosome assembly"/>
    <property type="evidence" value="ECO:0007669"/>
    <property type="project" value="TreeGrafter"/>
</dbReference>
<protein>
    <submittedName>
        <fullName evidence="6">SNARE associated Golgi protein</fullName>
    </submittedName>
</protein>
<gene>
    <name evidence="6" type="ORF">EPI10_025959</name>
</gene>
<dbReference type="OrthoDB" id="3364966at2759"/>
<keyword evidence="7" id="KW-1185">Reference proteome</keyword>
<proteinExistence type="predicted"/>
<keyword evidence="3 5" id="KW-1133">Transmembrane helix</keyword>
<reference evidence="7" key="1">
    <citation type="journal article" date="2019" name="Plant Biotechnol. J.">
        <title>Genome sequencing of the Australian wild diploid species Gossypium australe highlights disease resistance and delayed gland morphogenesis.</title>
        <authorList>
            <person name="Cai Y."/>
            <person name="Cai X."/>
            <person name="Wang Q."/>
            <person name="Wang P."/>
            <person name="Zhang Y."/>
            <person name="Cai C."/>
            <person name="Xu Y."/>
            <person name="Wang K."/>
            <person name="Zhou Z."/>
            <person name="Wang C."/>
            <person name="Geng S."/>
            <person name="Li B."/>
            <person name="Dong Q."/>
            <person name="Hou Y."/>
            <person name="Wang H."/>
            <person name="Ai P."/>
            <person name="Liu Z."/>
            <person name="Yi F."/>
            <person name="Sun M."/>
            <person name="An G."/>
            <person name="Cheng J."/>
            <person name="Zhang Y."/>
            <person name="Shi Q."/>
            <person name="Xie Y."/>
            <person name="Shi X."/>
            <person name="Chang Y."/>
            <person name="Huang F."/>
            <person name="Chen Y."/>
            <person name="Hong S."/>
            <person name="Mi L."/>
            <person name="Sun Q."/>
            <person name="Zhang L."/>
            <person name="Zhou B."/>
            <person name="Peng R."/>
            <person name="Zhang X."/>
            <person name="Liu F."/>
        </authorList>
    </citation>
    <scope>NUCLEOTIDE SEQUENCE [LARGE SCALE GENOMIC DNA]</scope>
    <source>
        <strain evidence="7">cv. PA1801</strain>
    </source>
</reference>
<keyword evidence="2 5" id="KW-0812">Transmembrane</keyword>
<keyword evidence="4 5" id="KW-0472">Membrane</keyword>
<evidence type="ECO:0000256" key="1">
    <source>
        <dbReference type="ARBA" id="ARBA00004141"/>
    </source>
</evidence>
<sequence length="75" mass="8045">MFNNVASPLVDVPYYIFFTATFIGLIPAAYITVRAGIALGELKAIGDLYDFNSIATLFLVGLVSVTPTLISKTKS</sequence>
<evidence type="ECO:0000313" key="7">
    <source>
        <dbReference type="Proteomes" id="UP000325315"/>
    </source>
</evidence>
<dbReference type="EMBL" id="SMMG02000005">
    <property type="protein sequence ID" value="KAA3475826.1"/>
    <property type="molecule type" value="Genomic_DNA"/>
</dbReference>
<name>A0A5B6W396_9ROSI</name>
<dbReference type="PANTHER" id="PTHR43220">
    <property type="match status" value="1"/>
</dbReference>
<evidence type="ECO:0000256" key="3">
    <source>
        <dbReference type="ARBA" id="ARBA00022989"/>
    </source>
</evidence>
<evidence type="ECO:0000256" key="5">
    <source>
        <dbReference type="SAM" id="Phobius"/>
    </source>
</evidence>
<evidence type="ECO:0000256" key="2">
    <source>
        <dbReference type="ARBA" id="ARBA00022692"/>
    </source>
</evidence>
<dbReference type="GO" id="GO:0016020">
    <property type="term" value="C:membrane"/>
    <property type="evidence" value="ECO:0007669"/>
    <property type="project" value="UniProtKB-SubCell"/>
</dbReference>
<dbReference type="AlphaFoldDB" id="A0A5B6W396"/>
<evidence type="ECO:0000256" key="4">
    <source>
        <dbReference type="ARBA" id="ARBA00023136"/>
    </source>
</evidence>